<dbReference type="PROSITE" id="PS50863">
    <property type="entry name" value="B3"/>
    <property type="match status" value="1"/>
</dbReference>
<dbReference type="InterPro" id="IPR003340">
    <property type="entry name" value="B3_DNA-bd"/>
</dbReference>
<gene>
    <name evidence="9" type="ORF">CSSPJE1EN2_LOCUS9346</name>
</gene>
<dbReference type="InterPro" id="IPR036955">
    <property type="entry name" value="AP2/ERF_dom_sf"/>
</dbReference>
<evidence type="ECO:0000256" key="4">
    <source>
        <dbReference type="ARBA" id="ARBA00023163"/>
    </source>
</evidence>
<feature type="domain" description="TF-B3" evidence="7">
    <location>
        <begin position="187"/>
        <end position="288"/>
    </location>
</feature>
<dbReference type="InterPro" id="IPR016177">
    <property type="entry name" value="DNA-bd_dom_sf"/>
</dbReference>
<dbReference type="SMART" id="SM00380">
    <property type="entry name" value="AP2"/>
    <property type="match status" value="1"/>
</dbReference>
<dbReference type="SMART" id="SM01019">
    <property type="entry name" value="B3"/>
    <property type="match status" value="1"/>
</dbReference>
<evidence type="ECO:0000259" key="7">
    <source>
        <dbReference type="PROSITE" id="PS50863"/>
    </source>
</evidence>
<evidence type="ECO:0000256" key="5">
    <source>
        <dbReference type="ARBA" id="ARBA00023242"/>
    </source>
</evidence>
<dbReference type="PROSITE" id="PS51032">
    <property type="entry name" value="AP2_ERF"/>
    <property type="match status" value="1"/>
</dbReference>
<dbReference type="Proteomes" id="UP001497522">
    <property type="component" value="Chromosome 16"/>
</dbReference>
<feature type="compositionally biased region" description="Basic and acidic residues" evidence="6">
    <location>
        <begin position="474"/>
        <end position="487"/>
    </location>
</feature>
<dbReference type="PANTHER" id="PTHR31140:SF139">
    <property type="entry name" value="B3 DOMAIN-CONTAINING PROTEIN OS02G0455900-RELATED"/>
    <property type="match status" value="1"/>
</dbReference>
<dbReference type="PANTHER" id="PTHR31140">
    <property type="entry name" value="B3 DOMAIN-CONTAINING TRANSCRIPTION FACTOR ABI3"/>
    <property type="match status" value="1"/>
</dbReference>
<dbReference type="EMBL" id="OZ023717">
    <property type="protein sequence ID" value="CAK9866351.1"/>
    <property type="molecule type" value="Genomic_DNA"/>
</dbReference>
<keyword evidence="2" id="KW-0805">Transcription regulation</keyword>
<keyword evidence="5" id="KW-0539">Nucleus</keyword>
<evidence type="ECO:0000313" key="10">
    <source>
        <dbReference type="Proteomes" id="UP001497522"/>
    </source>
</evidence>
<dbReference type="InterPro" id="IPR044800">
    <property type="entry name" value="LEC2-like"/>
</dbReference>
<name>A0ABP1AVJ6_9BRYO</name>
<dbReference type="Pfam" id="PF00847">
    <property type="entry name" value="AP2"/>
    <property type="match status" value="1"/>
</dbReference>
<evidence type="ECO:0000256" key="3">
    <source>
        <dbReference type="ARBA" id="ARBA00023125"/>
    </source>
</evidence>
<keyword evidence="3" id="KW-0238">DNA-binding</keyword>
<feature type="compositionally biased region" description="Low complexity" evidence="6">
    <location>
        <begin position="1"/>
        <end position="18"/>
    </location>
</feature>
<feature type="region of interest" description="Disordered" evidence="6">
    <location>
        <begin position="474"/>
        <end position="498"/>
    </location>
</feature>
<dbReference type="Gene3D" id="3.30.730.10">
    <property type="entry name" value="AP2/ERF domain"/>
    <property type="match status" value="1"/>
</dbReference>
<feature type="region of interest" description="Disordered" evidence="6">
    <location>
        <begin position="1"/>
        <end position="39"/>
    </location>
</feature>
<protein>
    <recommendedName>
        <fullName evidence="11">AP2/ERF transcription factor</fullName>
    </recommendedName>
</protein>
<dbReference type="InterPro" id="IPR015300">
    <property type="entry name" value="DNA-bd_pseudobarrel_sf"/>
</dbReference>
<accession>A0ABP1AVJ6</accession>
<organism evidence="9 10">
    <name type="scientific">Sphagnum jensenii</name>
    <dbReference type="NCBI Taxonomy" id="128206"/>
    <lineage>
        <taxon>Eukaryota</taxon>
        <taxon>Viridiplantae</taxon>
        <taxon>Streptophyta</taxon>
        <taxon>Embryophyta</taxon>
        <taxon>Bryophyta</taxon>
        <taxon>Sphagnophytina</taxon>
        <taxon>Sphagnopsida</taxon>
        <taxon>Sphagnales</taxon>
        <taxon>Sphagnaceae</taxon>
        <taxon>Sphagnum</taxon>
    </lineage>
</organism>
<evidence type="ECO:0008006" key="11">
    <source>
        <dbReference type="Google" id="ProtNLM"/>
    </source>
</evidence>
<feature type="compositionally biased region" description="Pro residues" evidence="6">
    <location>
        <begin position="19"/>
        <end position="31"/>
    </location>
</feature>
<evidence type="ECO:0000256" key="2">
    <source>
        <dbReference type="ARBA" id="ARBA00023015"/>
    </source>
</evidence>
<dbReference type="SUPFAM" id="SSF54171">
    <property type="entry name" value="DNA-binding domain"/>
    <property type="match status" value="1"/>
</dbReference>
<evidence type="ECO:0000256" key="6">
    <source>
        <dbReference type="SAM" id="MobiDB-lite"/>
    </source>
</evidence>
<dbReference type="SUPFAM" id="SSF101936">
    <property type="entry name" value="DNA-binding pseudobarrel domain"/>
    <property type="match status" value="1"/>
</dbReference>
<feature type="domain" description="AP2/ERF" evidence="8">
    <location>
        <begin position="51"/>
        <end position="106"/>
    </location>
</feature>
<evidence type="ECO:0000259" key="8">
    <source>
        <dbReference type="PROSITE" id="PS51032"/>
    </source>
</evidence>
<comment type="subcellular location">
    <subcellularLocation>
        <location evidence="1">Nucleus</location>
    </subcellularLocation>
</comment>
<evidence type="ECO:0000256" key="1">
    <source>
        <dbReference type="ARBA" id="ARBA00004123"/>
    </source>
</evidence>
<dbReference type="Gene3D" id="2.40.330.10">
    <property type="entry name" value="DNA-binding pseudobarrel domain"/>
    <property type="match status" value="1"/>
</dbReference>
<proteinExistence type="predicted"/>
<keyword evidence="4" id="KW-0804">Transcription</keyword>
<dbReference type="PRINTS" id="PR00367">
    <property type="entry name" value="ETHRSPELEMNT"/>
</dbReference>
<dbReference type="CDD" id="cd00018">
    <property type="entry name" value="AP2"/>
    <property type="match status" value="1"/>
</dbReference>
<evidence type="ECO:0000313" key="9">
    <source>
        <dbReference type="EMBL" id="CAK9866351.1"/>
    </source>
</evidence>
<keyword evidence="10" id="KW-1185">Reference proteome</keyword>
<dbReference type="CDD" id="cd10017">
    <property type="entry name" value="B3_DNA"/>
    <property type="match status" value="1"/>
</dbReference>
<dbReference type="InterPro" id="IPR001471">
    <property type="entry name" value="AP2/ERF_dom"/>
</dbReference>
<reference evidence="9" key="1">
    <citation type="submission" date="2024-03" db="EMBL/GenBank/DDBJ databases">
        <authorList>
            <consortium name="ELIXIR-Norway"/>
            <consortium name="Elixir Norway"/>
        </authorList>
    </citation>
    <scope>NUCLEOTIDE SEQUENCE</scope>
</reference>
<dbReference type="Pfam" id="PF02362">
    <property type="entry name" value="B3"/>
    <property type="match status" value="1"/>
</dbReference>
<sequence>MIIITTTTSSSSSSVSELVPPPPPPPHPPLQQPTKSERAGPARTWLWRSGVFRGVVPQSNGRWGAQIYEKHQRIWLGTFNTEEEAARAYDRAAIKFRGRDAMTNFRPVQDNELEAEFLLQYTKEQIVEMLRRHTYDEELDHRTQSIKHSCCDATTGALPAAAAQIGAFDARRSSSPAAAGQQREHLFDKAVTPSDVGKLNRLVIPKQHAERCFPLDLSANSPGQTLSFEDVSGKHWRFRYSYWNSSQSYVLTKGWSRFVKEKKLDAGDIVFFERGPNQELHIDFRRKQTVTMPGGGLGLGEQLSTPLHFHQQLLQTVGFHNKSLLDQPIELQQSQMNQQQLAANQRMQSSCANLCTLSSCNSNGQKIPPTLPSMKNLANLDQEVSRVEAKFDEDAHEARFNNGIHEEAAAVEEDCELLTRSSSSIIESNRKRKKTPDHDLDQSLKAVTIGLGEMSDETDTSLTLAHSKLHPKEHLRHEQQWPSHHQEAGSVGGMMKSSPEVQQDSTTLIKCSLDWQQSTSSDQQQPILVPLAKFQSTQELRNQLLEVTKGHDIIYKNKGGELVLLHNDQNWDFFVNSVQEMIIRR</sequence>